<accession>A0A0A9BBV4</accession>
<dbReference type="AlphaFoldDB" id="A0A0A9BBV4"/>
<reference evidence="1" key="2">
    <citation type="journal article" date="2015" name="Data Brief">
        <title>Shoot transcriptome of the giant reed, Arundo donax.</title>
        <authorList>
            <person name="Barrero R.A."/>
            <person name="Guerrero F.D."/>
            <person name="Moolhuijzen P."/>
            <person name="Goolsby J.A."/>
            <person name="Tidwell J."/>
            <person name="Bellgard S.E."/>
            <person name="Bellgard M.I."/>
        </authorList>
    </citation>
    <scope>NUCLEOTIDE SEQUENCE</scope>
    <source>
        <tissue evidence="1">Shoot tissue taken approximately 20 cm above the soil surface</tissue>
    </source>
</reference>
<reference evidence="1" key="1">
    <citation type="submission" date="2014-09" db="EMBL/GenBank/DDBJ databases">
        <authorList>
            <person name="Magalhaes I.L.F."/>
            <person name="Oliveira U."/>
            <person name="Santos F.R."/>
            <person name="Vidigal T.H.D.A."/>
            <person name="Brescovit A.D."/>
            <person name="Santos A.J."/>
        </authorList>
    </citation>
    <scope>NUCLEOTIDE SEQUENCE</scope>
    <source>
        <tissue evidence="1">Shoot tissue taken approximately 20 cm above the soil surface</tissue>
    </source>
</reference>
<sequence>MRGLAPCSSYSWPCNVYKEDLS</sequence>
<organism evidence="1">
    <name type="scientific">Arundo donax</name>
    <name type="common">Giant reed</name>
    <name type="synonym">Donax arundinaceus</name>
    <dbReference type="NCBI Taxonomy" id="35708"/>
    <lineage>
        <taxon>Eukaryota</taxon>
        <taxon>Viridiplantae</taxon>
        <taxon>Streptophyta</taxon>
        <taxon>Embryophyta</taxon>
        <taxon>Tracheophyta</taxon>
        <taxon>Spermatophyta</taxon>
        <taxon>Magnoliopsida</taxon>
        <taxon>Liliopsida</taxon>
        <taxon>Poales</taxon>
        <taxon>Poaceae</taxon>
        <taxon>PACMAD clade</taxon>
        <taxon>Arundinoideae</taxon>
        <taxon>Arundineae</taxon>
        <taxon>Arundo</taxon>
    </lineage>
</organism>
<name>A0A0A9BBV4_ARUDO</name>
<protein>
    <submittedName>
        <fullName evidence="1">Uncharacterized protein</fullName>
    </submittedName>
</protein>
<evidence type="ECO:0000313" key="1">
    <source>
        <dbReference type="EMBL" id="JAD56792.1"/>
    </source>
</evidence>
<dbReference type="EMBL" id="GBRH01241103">
    <property type="protein sequence ID" value="JAD56792.1"/>
    <property type="molecule type" value="Transcribed_RNA"/>
</dbReference>
<proteinExistence type="predicted"/>